<protein>
    <submittedName>
        <fullName evidence="10">Proteobacterial dedicated sortase system response regulator</fullName>
    </submittedName>
</protein>
<keyword evidence="11" id="KW-1185">Reference proteome</keyword>
<dbReference type="PROSITE" id="PS50110">
    <property type="entry name" value="RESPONSE_REGULATORY"/>
    <property type="match status" value="1"/>
</dbReference>
<reference evidence="10 11" key="1">
    <citation type="submission" date="2018-08" db="EMBL/GenBank/DDBJ databases">
        <title>Wenzhouxiangella salilacus sp. nov., a novel bacterium isolated from a saline lake in Xinjiang Province, China.</title>
        <authorList>
            <person name="Han S."/>
        </authorList>
    </citation>
    <scope>NUCLEOTIDE SEQUENCE [LARGE SCALE GENOMIC DNA]</scope>
    <source>
        <strain evidence="10 11">XDB06</strain>
    </source>
</reference>
<evidence type="ECO:0000256" key="7">
    <source>
        <dbReference type="PROSITE-ProRule" id="PRU01091"/>
    </source>
</evidence>
<dbReference type="Gene3D" id="1.10.10.10">
    <property type="entry name" value="Winged helix-like DNA-binding domain superfamily/Winged helix DNA-binding domain"/>
    <property type="match status" value="1"/>
</dbReference>
<accession>A0A3E1KCA8</accession>
<evidence type="ECO:0000259" key="8">
    <source>
        <dbReference type="PROSITE" id="PS50110"/>
    </source>
</evidence>
<feature type="domain" description="OmpR/PhoB-type" evidence="9">
    <location>
        <begin position="134"/>
        <end position="230"/>
    </location>
</feature>
<dbReference type="InterPro" id="IPR001867">
    <property type="entry name" value="OmpR/PhoB-type_DNA-bd"/>
</dbReference>
<gene>
    <name evidence="10" type="primary">pdsR</name>
    <name evidence="10" type="ORF">DZC52_01495</name>
</gene>
<dbReference type="PROSITE" id="PS51755">
    <property type="entry name" value="OMPR_PHOB"/>
    <property type="match status" value="1"/>
</dbReference>
<name>A0A3E1KCA8_9GAMM</name>
<dbReference type="InterPro" id="IPR011006">
    <property type="entry name" value="CheY-like_superfamily"/>
</dbReference>
<dbReference type="Gene3D" id="3.40.50.2300">
    <property type="match status" value="1"/>
</dbReference>
<dbReference type="GO" id="GO:0005829">
    <property type="term" value="C:cytosol"/>
    <property type="evidence" value="ECO:0007669"/>
    <property type="project" value="TreeGrafter"/>
</dbReference>
<evidence type="ECO:0000256" key="5">
    <source>
        <dbReference type="ARBA" id="ARBA00023163"/>
    </source>
</evidence>
<feature type="modified residue" description="4-aspartylphosphate" evidence="6">
    <location>
        <position position="54"/>
    </location>
</feature>
<proteinExistence type="predicted"/>
<feature type="DNA-binding region" description="OmpR/PhoB-type" evidence="7">
    <location>
        <begin position="134"/>
        <end position="230"/>
    </location>
</feature>
<sequence>MTQRLIAIVEDEDFLRDNYREALERYGFATRGYASRSEAESALSGPLPDLVIIDVGLGNEPEGGFELCRALRQRSSSLPIIFLTARDSDLDAVSGLRLGADDYLTKDISNQHLLARILALFRRIEAVREPEARDAPLRIGRIELEPDTMQVRWQDAPVALTVTEFWMVHCLLERPGHVKSRARLMEAASLVVDETTVTSHIKRIRRKFEAIDPSFDRLETVHGAGYRWHPDGAGAT</sequence>
<evidence type="ECO:0000259" key="9">
    <source>
        <dbReference type="PROSITE" id="PS51755"/>
    </source>
</evidence>
<dbReference type="InterPro" id="IPR016032">
    <property type="entry name" value="Sig_transdc_resp-reg_C-effctor"/>
</dbReference>
<dbReference type="SUPFAM" id="SSF46894">
    <property type="entry name" value="C-terminal effector domain of the bipartite response regulators"/>
    <property type="match status" value="1"/>
</dbReference>
<evidence type="ECO:0000313" key="11">
    <source>
        <dbReference type="Proteomes" id="UP000260351"/>
    </source>
</evidence>
<dbReference type="CDD" id="cd00383">
    <property type="entry name" value="trans_reg_C"/>
    <property type="match status" value="1"/>
</dbReference>
<dbReference type="SMART" id="SM00862">
    <property type="entry name" value="Trans_reg_C"/>
    <property type="match status" value="1"/>
</dbReference>
<dbReference type="GO" id="GO:0032993">
    <property type="term" value="C:protein-DNA complex"/>
    <property type="evidence" value="ECO:0007669"/>
    <property type="project" value="TreeGrafter"/>
</dbReference>
<dbReference type="InterPro" id="IPR039420">
    <property type="entry name" value="WalR-like"/>
</dbReference>
<evidence type="ECO:0000256" key="4">
    <source>
        <dbReference type="ARBA" id="ARBA00023125"/>
    </source>
</evidence>
<evidence type="ECO:0000313" key="10">
    <source>
        <dbReference type="EMBL" id="RFF32411.1"/>
    </source>
</evidence>
<comment type="caution">
    <text evidence="10">The sequence shown here is derived from an EMBL/GenBank/DDBJ whole genome shotgun (WGS) entry which is preliminary data.</text>
</comment>
<keyword evidence="3" id="KW-0805">Transcription regulation</keyword>
<dbReference type="PANTHER" id="PTHR48111">
    <property type="entry name" value="REGULATOR OF RPOS"/>
    <property type="match status" value="1"/>
</dbReference>
<dbReference type="PANTHER" id="PTHR48111:SF21">
    <property type="entry name" value="DNA-BINDING DUAL MASTER TRANSCRIPTIONAL REGULATOR RPAA"/>
    <property type="match status" value="1"/>
</dbReference>
<dbReference type="GO" id="GO:0000976">
    <property type="term" value="F:transcription cis-regulatory region binding"/>
    <property type="evidence" value="ECO:0007669"/>
    <property type="project" value="TreeGrafter"/>
</dbReference>
<dbReference type="InterPro" id="IPR022305">
    <property type="entry name" value="Response_regulator"/>
</dbReference>
<dbReference type="Pfam" id="PF00486">
    <property type="entry name" value="Trans_reg_C"/>
    <property type="match status" value="1"/>
</dbReference>
<dbReference type="AlphaFoldDB" id="A0A3E1KCA8"/>
<organism evidence="10 11">
    <name type="scientific">Wenzhouxiangella sediminis</name>
    <dbReference type="NCBI Taxonomy" id="1792836"/>
    <lineage>
        <taxon>Bacteria</taxon>
        <taxon>Pseudomonadati</taxon>
        <taxon>Pseudomonadota</taxon>
        <taxon>Gammaproteobacteria</taxon>
        <taxon>Chromatiales</taxon>
        <taxon>Wenzhouxiangellaceae</taxon>
        <taxon>Wenzhouxiangella</taxon>
    </lineage>
</organism>
<dbReference type="NCBIfam" id="TIGR03787">
    <property type="entry name" value="marine_sort_RR"/>
    <property type="match status" value="1"/>
</dbReference>
<dbReference type="EMBL" id="QUZK01000009">
    <property type="protein sequence ID" value="RFF32411.1"/>
    <property type="molecule type" value="Genomic_DNA"/>
</dbReference>
<dbReference type="SUPFAM" id="SSF52172">
    <property type="entry name" value="CheY-like"/>
    <property type="match status" value="1"/>
</dbReference>
<dbReference type="Proteomes" id="UP000260351">
    <property type="component" value="Unassembled WGS sequence"/>
</dbReference>
<evidence type="ECO:0000256" key="2">
    <source>
        <dbReference type="ARBA" id="ARBA00023012"/>
    </source>
</evidence>
<feature type="domain" description="Response regulatory" evidence="8">
    <location>
        <begin position="5"/>
        <end position="121"/>
    </location>
</feature>
<evidence type="ECO:0000256" key="1">
    <source>
        <dbReference type="ARBA" id="ARBA00022553"/>
    </source>
</evidence>
<dbReference type="RefSeq" id="WP_116649354.1">
    <property type="nucleotide sequence ID" value="NZ_QUZK01000009.1"/>
</dbReference>
<keyword evidence="2" id="KW-0902">Two-component regulatory system</keyword>
<keyword evidence="5" id="KW-0804">Transcription</keyword>
<keyword evidence="4 7" id="KW-0238">DNA-binding</keyword>
<dbReference type="SMART" id="SM00448">
    <property type="entry name" value="REC"/>
    <property type="match status" value="1"/>
</dbReference>
<dbReference type="Gene3D" id="6.10.250.690">
    <property type="match status" value="1"/>
</dbReference>
<dbReference type="OrthoDB" id="9802426at2"/>
<dbReference type="GO" id="GO:0000156">
    <property type="term" value="F:phosphorelay response regulator activity"/>
    <property type="evidence" value="ECO:0007669"/>
    <property type="project" value="TreeGrafter"/>
</dbReference>
<evidence type="ECO:0000256" key="6">
    <source>
        <dbReference type="PROSITE-ProRule" id="PRU00169"/>
    </source>
</evidence>
<dbReference type="GO" id="GO:0006355">
    <property type="term" value="P:regulation of DNA-templated transcription"/>
    <property type="evidence" value="ECO:0007669"/>
    <property type="project" value="InterPro"/>
</dbReference>
<dbReference type="InterPro" id="IPR036388">
    <property type="entry name" value="WH-like_DNA-bd_sf"/>
</dbReference>
<dbReference type="Pfam" id="PF00072">
    <property type="entry name" value="Response_reg"/>
    <property type="match status" value="1"/>
</dbReference>
<dbReference type="InterPro" id="IPR001789">
    <property type="entry name" value="Sig_transdc_resp-reg_receiver"/>
</dbReference>
<evidence type="ECO:0000256" key="3">
    <source>
        <dbReference type="ARBA" id="ARBA00023015"/>
    </source>
</evidence>
<keyword evidence="1 6" id="KW-0597">Phosphoprotein</keyword>